<keyword evidence="3 6" id="KW-1133">Transmembrane helix</keyword>
<dbReference type="GO" id="GO:0008610">
    <property type="term" value="P:lipid biosynthetic process"/>
    <property type="evidence" value="ECO:0007669"/>
    <property type="project" value="InterPro"/>
</dbReference>
<dbReference type="InterPro" id="IPR050307">
    <property type="entry name" value="Sterol_Desaturase_Related"/>
</dbReference>
<keyword evidence="11" id="KW-1185">Reference proteome</keyword>
<reference evidence="10" key="1">
    <citation type="submission" date="2022-08" db="UniProtKB">
        <authorList>
            <consortium name="EnsemblMetazoa"/>
        </authorList>
    </citation>
    <scope>IDENTIFICATION</scope>
    <source>
        <strain evidence="10">05x7-T-G4-1.051#20</strain>
    </source>
</reference>
<dbReference type="EnsemblMetazoa" id="G25971.4">
    <property type="protein sequence ID" value="G25971.4:cds"/>
    <property type="gene ID" value="G25971"/>
</dbReference>
<feature type="transmembrane region" description="Helical" evidence="6">
    <location>
        <begin position="462"/>
        <end position="482"/>
    </location>
</feature>
<dbReference type="GO" id="GO:0016491">
    <property type="term" value="F:oxidoreductase activity"/>
    <property type="evidence" value="ECO:0007669"/>
    <property type="project" value="InterPro"/>
</dbReference>
<feature type="transmembrane region" description="Helical" evidence="6">
    <location>
        <begin position="383"/>
        <end position="403"/>
    </location>
</feature>
<evidence type="ECO:0000259" key="8">
    <source>
        <dbReference type="Pfam" id="PF00431"/>
    </source>
</evidence>
<feature type="transmembrane region" description="Helical" evidence="6">
    <location>
        <begin position="347"/>
        <end position="368"/>
    </location>
</feature>
<protein>
    <recommendedName>
        <fullName evidence="12">Fatty acid hydroxylase domain-containing protein 2</fullName>
    </recommendedName>
</protein>
<evidence type="ECO:0000256" key="7">
    <source>
        <dbReference type="SAM" id="SignalP"/>
    </source>
</evidence>
<feature type="domain" description="Fatty acid hydroxylase" evidence="9">
    <location>
        <begin position="391"/>
        <end position="514"/>
    </location>
</feature>
<sequence>MVHYRNQILFLLLILNFIYEAIQLTTLIAEKTPKQFHSHFNYTTQNYPNNYTGEWLIRTNGDNHTIQANLAECDIESVTRKGKTMCSWDWDILAFYNVNTTGNATEYIYIKSTCCNGTLGHIHGSGSELYVKFTTDSSTSKKGFTISYQDFEPAENHTEISKSSQSTAESGSSTAATVGAVIGVLLGAVAVLLTIFVIRAVQGDLSADKETRTKMHSVDTAPVEIPKDRRRWTQIVDSIKKAIFILGTTCVFIIAASNSITWHLQRIWGASGNLWQNTWNRIYLAFGENDLLIGLFGTYALSMSVFWIANFFLLIIEITKWPQFLTKYKIQEDPITEKHKPMLKKTLQVVVFNQTVIGIPFMVLTYYLFEWRGCAFHGELPTFHWFLLELTVFSLVEELGFYYSHRMMHHRNLYSYIHKRHHEWTAPIGIISLYAHPIEHIISNLLPPILGPLLMKSHLCSIWVWFTIALLSTTISHCGYHFPLLPSPEAHDYHHKMFINNFGVLGILDRLHGTDLNFRASKAYQRHVLLLGLTPLSQQIPDSPSKKSE</sequence>
<keyword evidence="5" id="KW-1015">Disulfide bond</keyword>
<accession>A0A8W8KZN7</accession>
<evidence type="ECO:0000256" key="5">
    <source>
        <dbReference type="ARBA" id="ARBA00023157"/>
    </source>
</evidence>
<dbReference type="InterPro" id="IPR035914">
    <property type="entry name" value="Sperma_CUB_dom_sf"/>
</dbReference>
<dbReference type="CDD" id="cd00041">
    <property type="entry name" value="CUB"/>
    <property type="match status" value="1"/>
</dbReference>
<feature type="domain" description="CUB" evidence="8">
    <location>
        <begin position="36"/>
        <end position="148"/>
    </location>
</feature>
<dbReference type="PANTHER" id="PTHR11863">
    <property type="entry name" value="STEROL DESATURASE"/>
    <property type="match status" value="1"/>
</dbReference>
<dbReference type="InterPro" id="IPR006694">
    <property type="entry name" value="Fatty_acid_hydroxylase"/>
</dbReference>
<feature type="transmembrane region" description="Helical" evidence="6">
    <location>
        <begin position="242"/>
        <end position="264"/>
    </location>
</feature>
<evidence type="ECO:0000256" key="6">
    <source>
        <dbReference type="SAM" id="Phobius"/>
    </source>
</evidence>
<dbReference type="GO" id="GO:0005506">
    <property type="term" value="F:iron ion binding"/>
    <property type="evidence" value="ECO:0007669"/>
    <property type="project" value="InterPro"/>
</dbReference>
<keyword evidence="7" id="KW-0732">Signal</keyword>
<evidence type="ECO:0000256" key="3">
    <source>
        <dbReference type="ARBA" id="ARBA00022989"/>
    </source>
</evidence>
<feature type="chain" id="PRO_5036476837" description="Fatty acid hydroxylase domain-containing protein 2" evidence="7">
    <location>
        <begin position="24"/>
        <end position="549"/>
    </location>
</feature>
<keyword evidence="4 6" id="KW-0472">Membrane</keyword>
<evidence type="ECO:0000256" key="4">
    <source>
        <dbReference type="ARBA" id="ARBA00023136"/>
    </source>
</evidence>
<evidence type="ECO:0000256" key="2">
    <source>
        <dbReference type="ARBA" id="ARBA00022692"/>
    </source>
</evidence>
<dbReference type="GO" id="GO:0016020">
    <property type="term" value="C:membrane"/>
    <property type="evidence" value="ECO:0007669"/>
    <property type="project" value="UniProtKB-SubCell"/>
</dbReference>
<evidence type="ECO:0008006" key="12">
    <source>
        <dbReference type="Google" id="ProtNLM"/>
    </source>
</evidence>
<evidence type="ECO:0000313" key="10">
    <source>
        <dbReference type="EnsemblMetazoa" id="G25971.4:cds"/>
    </source>
</evidence>
<feature type="signal peptide" evidence="7">
    <location>
        <begin position="1"/>
        <end position="23"/>
    </location>
</feature>
<keyword evidence="2 6" id="KW-0812">Transmembrane</keyword>
<organism evidence="10 11">
    <name type="scientific">Magallana gigas</name>
    <name type="common">Pacific oyster</name>
    <name type="synonym">Crassostrea gigas</name>
    <dbReference type="NCBI Taxonomy" id="29159"/>
    <lineage>
        <taxon>Eukaryota</taxon>
        <taxon>Metazoa</taxon>
        <taxon>Spiralia</taxon>
        <taxon>Lophotrochozoa</taxon>
        <taxon>Mollusca</taxon>
        <taxon>Bivalvia</taxon>
        <taxon>Autobranchia</taxon>
        <taxon>Pteriomorphia</taxon>
        <taxon>Ostreida</taxon>
        <taxon>Ostreoidea</taxon>
        <taxon>Ostreidae</taxon>
        <taxon>Magallana</taxon>
    </lineage>
</organism>
<evidence type="ECO:0000256" key="1">
    <source>
        <dbReference type="ARBA" id="ARBA00004370"/>
    </source>
</evidence>
<dbReference type="Pfam" id="PF00431">
    <property type="entry name" value="CUB"/>
    <property type="match status" value="1"/>
</dbReference>
<dbReference type="Proteomes" id="UP000005408">
    <property type="component" value="Unassembled WGS sequence"/>
</dbReference>
<dbReference type="AlphaFoldDB" id="A0A8W8KZN7"/>
<feature type="transmembrane region" description="Helical" evidence="6">
    <location>
        <begin position="175"/>
        <end position="198"/>
    </location>
</feature>
<evidence type="ECO:0000313" key="11">
    <source>
        <dbReference type="Proteomes" id="UP000005408"/>
    </source>
</evidence>
<proteinExistence type="predicted"/>
<dbReference type="InterPro" id="IPR000859">
    <property type="entry name" value="CUB_dom"/>
</dbReference>
<comment type="subcellular location">
    <subcellularLocation>
        <location evidence="1">Membrane</location>
    </subcellularLocation>
</comment>
<feature type="transmembrane region" description="Helical" evidence="6">
    <location>
        <begin position="291"/>
        <end position="316"/>
    </location>
</feature>
<dbReference type="Gene3D" id="2.60.120.290">
    <property type="entry name" value="Spermadhesin, CUB domain"/>
    <property type="match status" value="1"/>
</dbReference>
<name>A0A8W8KZN7_MAGGI</name>
<evidence type="ECO:0000259" key="9">
    <source>
        <dbReference type="Pfam" id="PF04116"/>
    </source>
</evidence>
<dbReference type="SUPFAM" id="SSF49854">
    <property type="entry name" value="Spermadhesin, CUB domain"/>
    <property type="match status" value="1"/>
</dbReference>
<dbReference type="Pfam" id="PF04116">
    <property type="entry name" value="FA_hydroxylase"/>
    <property type="match status" value="1"/>
</dbReference>